<evidence type="ECO:0000256" key="8">
    <source>
        <dbReference type="ARBA" id="ARBA00022960"/>
    </source>
</evidence>
<evidence type="ECO:0000259" key="16">
    <source>
        <dbReference type="Pfam" id="PF00905"/>
    </source>
</evidence>
<dbReference type="EMBL" id="BONJ01000031">
    <property type="protein sequence ID" value="GIG17489.1"/>
    <property type="molecule type" value="Genomic_DNA"/>
</dbReference>
<comment type="catalytic activity">
    <reaction evidence="13">
        <text>[GlcNAc-(1-&gt;4)-Mur2Ac(oyl-L-Ala-gamma-D-Glu-L-Lys-D-Ala-D-Ala)](n)-di-trans,octa-cis-undecaprenyl diphosphate + beta-D-GlcNAc-(1-&gt;4)-Mur2Ac(oyl-L-Ala-gamma-D-Glu-L-Lys-D-Ala-D-Ala)-di-trans,octa-cis-undecaprenyl diphosphate = [GlcNAc-(1-&gt;4)-Mur2Ac(oyl-L-Ala-gamma-D-Glu-L-Lys-D-Ala-D-Ala)](n+1)-di-trans,octa-cis-undecaprenyl diphosphate + di-trans,octa-cis-undecaprenyl diphosphate + H(+)</text>
        <dbReference type="Rhea" id="RHEA:23708"/>
        <dbReference type="Rhea" id="RHEA-COMP:9602"/>
        <dbReference type="Rhea" id="RHEA-COMP:9603"/>
        <dbReference type="ChEBI" id="CHEBI:15378"/>
        <dbReference type="ChEBI" id="CHEBI:58405"/>
        <dbReference type="ChEBI" id="CHEBI:60033"/>
        <dbReference type="ChEBI" id="CHEBI:78435"/>
        <dbReference type="EC" id="2.4.99.28"/>
    </reaction>
</comment>
<comment type="caution">
    <text evidence="18">The sequence shown here is derived from an EMBL/GenBank/DDBJ whole genome shotgun (WGS) entry which is preliminary data.</text>
</comment>
<feature type="domain" description="Penicillin-binding protein transpeptidase" evidence="16">
    <location>
        <begin position="358"/>
        <end position="654"/>
    </location>
</feature>
<dbReference type="AlphaFoldDB" id="A0A8J3LEZ8"/>
<reference evidence="18" key="1">
    <citation type="submission" date="2021-01" db="EMBL/GenBank/DDBJ databases">
        <title>Whole genome shotgun sequence of Catellatospora methionotrophica NBRC 14553.</title>
        <authorList>
            <person name="Komaki H."/>
            <person name="Tamura T."/>
        </authorList>
    </citation>
    <scope>NUCLEOTIDE SEQUENCE</scope>
    <source>
        <strain evidence="18">NBRC 14553</strain>
    </source>
</reference>
<keyword evidence="10" id="KW-0511">Multifunctional enzyme</keyword>
<evidence type="ECO:0000256" key="1">
    <source>
        <dbReference type="ARBA" id="ARBA00007090"/>
    </source>
</evidence>
<organism evidence="18 19">
    <name type="scientific">Catellatospora methionotrophica</name>
    <dbReference type="NCBI Taxonomy" id="121620"/>
    <lineage>
        <taxon>Bacteria</taxon>
        <taxon>Bacillati</taxon>
        <taxon>Actinomycetota</taxon>
        <taxon>Actinomycetes</taxon>
        <taxon>Micromonosporales</taxon>
        <taxon>Micromonosporaceae</taxon>
        <taxon>Catellatospora</taxon>
    </lineage>
</organism>
<gene>
    <name evidence="18" type="primary">pbp</name>
    <name evidence="18" type="ORF">Cme02nite_58210</name>
</gene>
<keyword evidence="6" id="KW-0808">Transferase</keyword>
<evidence type="ECO:0000256" key="3">
    <source>
        <dbReference type="ARBA" id="ARBA00022645"/>
    </source>
</evidence>
<evidence type="ECO:0000256" key="15">
    <source>
        <dbReference type="SAM" id="SignalP"/>
    </source>
</evidence>
<dbReference type="GO" id="GO:0071555">
    <property type="term" value="P:cell wall organization"/>
    <property type="evidence" value="ECO:0007669"/>
    <property type="project" value="UniProtKB-KW"/>
</dbReference>
<keyword evidence="5" id="KW-0328">Glycosyltransferase</keyword>
<keyword evidence="15" id="KW-0732">Signal</keyword>
<evidence type="ECO:0000256" key="9">
    <source>
        <dbReference type="ARBA" id="ARBA00022984"/>
    </source>
</evidence>
<dbReference type="InterPro" id="IPR001460">
    <property type="entry name" value="PCN-bd_Tpept"/>
</dbReference>
<dbReference type="Pfam" id="PF00912">
    <property type="entry name" value="Transgly"/>
    <property type="match status" value="1"/>
</dbReference>
<dbReference type="InterPro" id="IPR050396">
    <property type="entry name" value="Glycosyltr_51/Transpeptidase"/>
</dbReference>
<dbReference type="RefSeq" id="WP_203671783.1">
    <property type="nucleotide sequence ID" value="NZ_BAAATT010000037.1"/>
</dbReference>
<dbReference type="GO" id="GO:0009002">
    <property type="term" value="F:serine-type D-Ala-D-Ala carboxypeptidase activity"/>
    <property type="evidence" value="ECO:0007669"/>
    <property type="project" value="UniProtKB-EC"/>
</dbReference>
<sequence length="798" mass="83220">MPQLNRMTRLTLFAVMAGAVVAAGAMPAAALANWAVEKSAPAYDTLPEVLKHPTTAQASYLYANDGKTVVTTFYDENRRDVTLAEVAPVVPQAVVAAEDARFYSHHGVDLKGVLRAVVANGASGGVSQGASTLTMQYVRNVLKSDPSLSTQERAEATEQTPTRKIREARYALAVEKELSKSQILERYLNIAYFGSGAYGIYAAAHTYFSKDPAQLTLSEASLLAGLLQSPEADSPLNGGIERALARRDYVLTAMTGTGAITAAQAEAAKASTPVVKRGSSPNDCTASRQGWGFFCDYFRSWWRDQDTFGDTAEDREQALRQGGYRIVTTLDPKIQNAAQAQITKVYGYTNKRALPMAVVEPGTGKVLALAVNRRYSAATGAGNTMNQLVAGGNGIHGYQAGSTFKMFTMLAALEAGKTLDTRFDAPSKLVTAWPEAPGPASCDGFWCPRNANPAYMDGERDMWTGFGRSVNTYFVWLEQQVGADKTIEMAQRLGVKLRHPDNASHAASDAAGWGSFVLGVSLTTPLDLANAYATLAADGVYCTPLPVAAVTDGTGRPLDIAKSTCAPAITPEVARAATDAARCPVGQDGAFGRCDGGTAQAVSGLLGGRAVAGKTGSSTDNMTESFVAYTPQLAAAAIAANPDTPTDAVGAAVLSQVYRAVAATLATGSQGLEVKDFPAPLRTSAFSPEPEKTEPTEPRDEAHDGNGDAHDDDDDDGDDRPGRGDDDDDDDDNANDNGGNGNDDGGNGNDDGGNGNDDGDSGDDGSDDDGGGSGGNGGPRPGRGGDEADSGPRSGTGR</sequence>
<dbReference type="Proteomes" id="UP000660339">
    <property type="component" value="Unassembled WGS sequence"/>
</dbReference>
<dbReference type="GO" id="GO:0009252">
    <property type="term" value="P:peptidoglycan biosynthetic process"/>
    <property type="evidence" value="ECO:0007669"/>
    <property type="project" value="UniProtKB-KW"/>
</dbReference>
<evidence type="ECO:0000256" key="4">
    <source>
        <dbReference type="ARBA" id="ARBA00022670"/>
    </source>
</evidence>
<keyword evidence="19" id="KW-1185">Reference proteome</keyword>
<dbReference type="InterPro" id="IPR012338">
    <property type="entry name" value="Beta-lactam/transpept-like"/>
</dbReference>
<evidence type="ECO:0000256" key="5">
    <source>
        <dbReference type="ARBA" id="ARBA00022676"/>
    </source>
</evidence>
<feature type="compositionally biased region" description="Acidic residues" evidence="14">
    <location>
        <begin position="725"/>
        <end position="734"/>
    </location>
</feature>
<dbReference type="SUPFAM" id="SSF56601">
    <property type="entry name" value="beta-lactamase/transpeptidase-like"/>
    <property type="match status" value="1"/>
</dbReference>
<comment type="similarity">
    <text evidence="2">In the N-terminal section; belongs to the glycosyltransferase 51 family.</text>
</comment>
<proteinExistence type="inferred from homology"/>
<accession>A0A8J3LEZ8</accession>
<feature type="domain" description="Glycosyl transferase family 51" evidence="17">
    <location>
        <begin position="69"/>
        <end position="254"/>
    </location>
</feature>
<evidence type="ECO:0000256" key="7">
    <source>
        <dbReference type="ARBA" id="ARBA00022801"/>
    </source>
</evidence>
<dbReference type="Gene3D" id="3.40.710.10">
    <property type="entry name" value="DD-peptidase/beta-lactamase superfamily"/>
    <property type="match status" value="1"/>
</dbReference>
<dbReference type="Gene3D" id="1.10.3810.10">
    <property type="entry name" value="Biosynthetic peptidoglycan transglycosylase-like"/>
    <property type="match status" value="1"/>
</dbReference>
<feature type="chain" id="PRO_5038579798" evidence="15">
    <location>
        <begin position="33"/>
        <end position="798"/>
    </location>
</feature>
<evidence type="ECO:0000256" key="14">
    <source>
        <dbReference type="SAM" id="MobiDB-lite"/>
    </source>
</evidence>
<comment type="similarity">
    <text evidence="1">In the C-terminal section; belongs to the transpeptidase family.</text>
</comment>
<keyword evidence="7" id="KW-0378">Hydrolase</keyword>
<dbReference type="SUPFAM" id="SSF53955">
    <property type="entry name" value="Lysozyme-like"/>
    <property type="match status" value="1"/>
</dbReference>
<dbReference type="GO" id="GO:0008955">
    <property type="term" value="F:peptidoglycan glycosyltransferase activity"/>
    <property type="evidence" value="ECO:0007669"/>
    <property type="project" value="UniProtKB-EC"/>
</dbReference>
<dbReference type="InterPro" id="IPR023346">
    <property type="entry name" value="Lysozyme-like_dom_sf"/>
</dbReference>
<comment type="catalytic activity">
    <reaction evidence="12">
        <text>Preferential cleavage: (Ac)2-L-Lys-D-Ala-|-D-Ala. Also transpeptidation of peptidyl-alanyl moieties that are N-acyl substituents of D-alanine.</text>
        <dbReference type="EC" id="3.4.16.4"/>
    </reaction>
</comment>
<feature type="compositionally biased region" description="Gly residues" evidence="14">
    <location>
        <begin position="738"/>
        <end position="756"/>
    </location>
</feature>
<feature type="compositionally biased region" description="Acidic residues" evidence="14">
    <location>
        <begin position="757"/>
        <end position="770"/>
    </location>
</feature>
<name>A0A8J3LEZ8_9ACTN</name>
<keyword evidence="11" id="KW-0961">Cell wall biogenesis/degradation</keyword>
<keyword evidence="3 18" id="KW-0121">Carboxypeptidase</keyword>
<evidence type="ECO:0000256" key="12">
    <source>
        <dbReference type="ARBA" id="ARBA00034000"/>
    </source>
</evidence>
<dbReference type="PANTHER" id="PTHR32282:SF33">
    <property type="entry name" value="PEPTIDOGLYCAN GLYCOSYLTRANSFERASE"/>
    <property type="match status" value="1"/>
</dbReference>
<dbReference type="InterPro" id="IPR001264">
    <property type="entry name" value="Glyco_trans_51"/>
</dbReference>
<feature type="region of interest" description="Disordered" evidence="14">
    <location>
        <begin position="676"/>
        <end position="798"/>
    </location>
</feature>
<evidence type="ECO:0000256" key="13">
    <source>
        <dbReference type="ARBA" id="ARBA00049902"/>
    </source>
</evidence>
<evidence type="ECO:0000256" key="6">
    <source>
        <dbReference type="ARBA" id="ARBA00022679"/>
    </source>
</evidence>
<keyword evidence="4" id="KW-0645">Protease</keyword>
<evidence type="ECO:0000259" key="17">
    <source>
        <dbReference type="Pfam" id="PF00912"/>
    </source>
</evidence>
<protein>
    <submittedName>
        <fullName evidence="18">Carboxypeptidase</fullName>
    </submittedName>
</protein>
<keyword evidence="9" id="KW-0573">Peptidoglycan synthesis</keyword>
<evidence type="ECO:0000256" key="11">
    <source>
        <dbReference type="ARBA" id="ARBA00023316"/>
    </source>
</evidence>
<dbReference type="Pfam" id="PF00905">
    <property type="entry name" value="Transpeptidase"/>
    <property type="match status" value="1"/>
</dbReference>
<dbReference type="GO" id="GO:0006508">
    <property type="term" value="P:proteolysis"/>
    <property type="evidence" value="ECO:0007669"/>
    <property type="project" value="UniProtKB-KW"/>
</dbReference>
<evidence type="ECO:0000256" key="2">
    <source>
        <dbReference type="ARBA" id="ARBA00007739"/>
    </source>
</evidence>
<feature type="signal peptide" evidence="15">
    <location>
        <begin position="1"/>
        <end position="32"/>
    </location>
</feature>
<feature type="compositionally biased region" description="Gly residues" evidence="14">
    <location>
        <begin position="771"/>
        <end position="782"/>
    </location>
</feature>
<dbReference type="InterPro" id="IPR036950">
    <property type="entry name" value="PBP_transglycosylase"/>
</dbReference>
<dbReference type="FunFam" id="1.10.3810.10:FF:000001">
    <property type="entry name" value="Penicillin-binding protein 1A"/>
    <property type="match status" value="1"/>
</dbReference>
<feature type="compositionally biased region" description="Basic and acidic residues" evidence="14">
    <location>
        <begin position="689"/>
        <end position="709"/>
    </location>
</feature>
<evidence type="ECO:0000313" key="19">
    <source>
        <dbReference type="Proteomes" id="UP000660339"/>
    </source>
</evidence>
<dbReference type="PANTHER" id="PTHR32282">
    <property type="entry name" value="BINDING PROTEIN TRANSPEPTIDASE, PUTATIVE-RELATED"/>
    <property type="match status" value="1"/>
</dbReference>
<dbReference type="GO" id="GO:0030288">
    <property type="term" value="C:outer membrane-bounded periplasmic space"/>
    <property type="evidence" value="ECO:0007669"/>
    <property type="project" value="TreeGrafter"/>
</dbReference>
<evidence type="ECO:0000256" key="10">
    <source>
        <dbReference type="ARBA" id="ARBA00023268"/>
    </source>
</evidence>
<keyword evidence="8" id="KW-0133">Cell shape</keyword>
<evidence type="ECO:0000313" key="18">
    <source>
        <dbReference type="EMBL" id="GIG17489.1"/>
    </source>
</evidence>
<dbReference type="GO" id="GO:0008360">
    <property type="term" value="P:regulation of cell shape"/>
    <property type="evidence" value="ECO:0007669"/>
    <property type="project" value="UniProtKB-KW"/>
</dbReference>
<dbReference type="GO" id="GO:0008658">
    <property type="term" value="F:penicillin binding"/>
    <property type="evidence" value="ECO:0007669"/>
    <property type="project" value="InterPro"/>
</dbReference>